<proteinExistence type="predicted"/>
<dbReference type="GO" id="GO:0016791">
    <property type="term" value="F:phosphatase activity"/>
    <property type="evidence" value="ECO:0007669"/>
    <property type="project" value="TreeGrafter"/>
</dbReference>
<dbReference type="RefSeq" id="WP_196824494.1">
    <property type="nucleotide sequence ID" value="NZ_CP046980.1"/>
</dbReference>
<dbReference type="Gene3D" id="3.40.50.1240">
    <property type="entry name" value="Phosphoglycerate mutase-like"/>
    <property type="match status" value="1"/>
</dbReference>
<evidence type="ECO:0000259" key="5">
    <source>
        <dbReference type="PROSITE" id="PS50879"/>
    </source>
</evidence>
<dbReference type="InterPro" id="IPR002156">
    <property type="entry name" value="RNaseH_domain"/>
</dbReference>
<comment type="caution">
    <text evidence="6">The sequence shown here is derived from an EMBL/GenBank/DDBJ whole genome shotgun (WGS) entry which is preliminary data.</text>
</comment>
<feature type="active site" description="Tele-phosphohistidine intermediate" evidence="1">
    <location>
        <position position="193"/>
    </location>
</feature>
<evidence type="ECO:0000313" key="7">
    <source>
        <dbReference type="Proteomes" id="UP000658613"/>
    </source>
</evidence>
<protein>
    <submittedName>
        <fullName evidence="6">Phosphoglycerate mutase</fullName>
        <ecNumber evidence="6">5.4.2.12</ecNumber>
    </submittedName>
</protein>
<feature type="binding site" evidence="3">
    <location>
        <position position="248"/>
    </location>
    <ligand>
        <name>substrate</name>
    </ligand>
</feature>
<dbReference type="InterPro" id="IPR050275">
    <property type="entry name" value="PGM_Phosphatase"/>
</dbReference>
<feature type="region of interest" description="Disordered" evidence="4">
    <location>
        <begin position="155"/>
        <end position="177"/>
    </location>
</feature>
<dbReference type="GO" id="GO:0004523">
    <property type="term" value="F:RNA-DNA hybrid ribonuclease activity"/>
    <property type="evidence" value="ECO:0007669"/>
    <property type="project" value="InterPro"/>
</dbReference>
<dbReference type="FunFam" id="3.30.420.10:FF:000076">
    <property type="entry name" value="RBR-type E3 ubiquitin transferase"/>
    <property type="match status" value="1"/>
</dbReference>
<dbReference type="PIRSF" id="PIRSF036922">
    <property type="entry name" value="RNaseH_PGAM"/>
    <property type="match status" value="1"/>
</dbReference>
<dbReference type="PANTHER" id="PTHR48100">
    <property type="entry name" value="BROAD-SPECIFICITY PHOSPHATASE YOR283W-RELATED"/>
    <property type="match status" value="1"/>
</dbReference>
<dbReference type="GO" id="GO:0003676">
    <property type="term" value="F:nucleic acid binding"/>
    <property type="evidence" value="ECO:0007669"/>
    <property type="project" value="InterPro"/>
</dbReference>
<keyword evidence="7" id="KW-1185">Reference proteome</keyword>
<sequence length="394" mass="42531">MKVTVYSDGGSRGNPGVAGSGTVVYDEEGGTLAEIAYVVGKKASNNVAEYHGLLRGLEAARDLGANEVDVYLDSKLVVEQMSGRWKIKHPDMQKLALEAKVLERGFSAVHYTWVPRAKNKKADELSNVAMDAAARGDGPGVVTGSFVHTAEDVAAPKTAPQAPTSEATPAATGSPAHWFGEKTPPTRFICLRHGQTEHSANKWYSGSSNPPLTDIGQDQARRAADAVATHIQKRFGTIGAVVSSPSERAQSTAQACLTALGSHEIETIDDLREVDFGDFEARSREDVMRDYPDQYAAWVGDPRQAPPNGESQEELFARVTAVRKDLQERYAGQTVLVVTHMMPIKCFIAQALGGGPELARRLFLDLTSINVVEFYEPGADVGVVRCINDTAHLR</sequence>
<dbReference type="SUPFAM" id="SSF53098">
    <property type="entry name" value="Ribonuclease H-like"/>
    <property type="match status" value="1"/>
</dbReference>
<dbReference type="EMBL" id="JADOUE010000001">
    <property type="protein sequence ID" value="MBG6122032.1"/>
    <property type="molecule type" value="Genomic_DNA"/>
</dbReference>
<dbReference type="GO" id="GO:0004619">
    <property type="term" value="F:phosphoglycerate mutase activity"/>
    <property type="evidence" value="ECO:0007669"/>
    <property type="project" value="UniProtKB-EC"/>
</dbReference>
<dbReference type="CDD" id="cd07067">
    <property type="entry name" value="HP_PGM_like"/>
    <property type="match status" value="1"/>
</dbReference>
<reference evidence="6" key="1">
    <citation type="submission" date="2020-11" db="EMBL/GenBank/DDBJ databases">
        <title>Sequencing the genomes of 1000 actinobacteria strains.</title>
        <authorList>
            <person name="Klenk H.-P."/>
        </authorList>
    </citation>
    <scope>NUCLEOTIDE SEQUENCE</scope>
    <source>
        <strain evidence="6">DSM 45632</strain>
    </source>
</reference>
<dbReference type="SUPFAM" id="SSF53254">
    <property type="entry name" value="Phosphoglycerate mutase-like"/>
    <property type="match status" value="1"/>
</dbReference>
<dbReference type="InterPro" id="IPR029033">
    <property type="entry name" value="His_PPase_superfam"/>
</dbReference>
<feature type="active site" description="Proton donor/acceptor; for phosphatase activity" evidence="1">
    <location>
        <position position="273"/>
    </location>
</feature>
<evidence type="ECO:0000256" key="1">
    <source>
        <dbReference type="PIRSR" id="PIRSR036922-1"/>
    </source>
</evidence>
<organism evidence="6 7">
    <name type="scientific">Corynebacterium aquatimens</name>
    <dbReference type="NCBI Taxonomy" id="1190508"/>
    <lineage>
        <taxon>Bacteria</taxon>
        <taxon>Bacillati</taxon>
        <taxon>Actinomycetota</taxon>
        <taxon>Actinomycetes</taxon>
        <taxon>Mycobacteriales</taxon>
        <taxon>Corynebacteriaceae</taxon>
        <taxon>Corynebacterium</taxon>
    </lineage>
</organism>
<accession>A0A931E198</accession>
<dbReference type="InterPro" id="IPR013078">
    <property type="entry name" value="His_Pase_superF_clade-1"/>
</dbReference>
<dbReference type="Proteomes" id="UP000658613">
    <property type="component" value="Unassembled WGS sequence"/>
</dbReference>
<gene>
    <name evidence="6" type="ORF">IW254_001001</name>
</gene>
<dbReference type="PROSITE" id="PS50879">
    <property type="entry name" value="RNASE_H_1"/>
    <property type="match status" value="1"/>
</dbReference>
<feature type="active site" description="Proton donor/acceptor" evidence="2">
    <location>
        <position position="273"/>
    </location>
</feature>
<evidence type="ECO:0000313" key="6">
    <source>
        <dbReference type="EMBL" id="MBG6122032.1"/>
    </source>
</evidence>
<dbReference type="SMART" id="SM00855">
    <property type="entry name" value="PGAM"/>
    <property type="match status" value="1"/>
</dbReference>
<dbReference type="InterPro" id="IPR036397">
    <property type="entry name" value="RNaseH_sf"/>
</dbReference>
<dbReference type="Pfam" id="PF00300">
    <property type="entry name" value="His_Phos_1"/>
    <property type="match status" value="1"/>
</dbReference>
<name>A0A931E198_9CORY</name>
<dbReference type="EC" id="5.4.2.12" evidence="6"/>
<feature type="domain" description="RNase H type-1" evidence="5">
    <location>
        <begin position="1"/>
        <end position="135"/>
    </location>
</feature>
<dbReference type="InterPro" id="IPR012337">
    <property type="entry name" value="RNaseH-like_sf"/>
</dbReference>
<dbReference type="InterPro" id="IPR014636">
    <property type="entry name" value="RNaseH/PGlycerate_mutase"/>
</dbReference>
<dbReference type="PANTHER" id="PTHR48100:SF1">
    <property type="entry name" value="HISTIDINE PHOSPHATASE FAMILY PROTEIN-RELATED"/>
    <property type="match status" value="1"/>
</dbReference>
<dbReference type="GO" id="GO:0005737">
    <property type="term" value="C:cytoplasm"/>
    <property type="evidence" value="ECO:0007669"/>
    <property type="project" value="TreeGrafter"/>
</dbReference>
<keyword evidence="6" id="KW-0413">Isomerase</keyword>
<evidence type="ECO:0000256" key="4">
    <source>
        <dbReference type="SAM" id="MobiDB-lite"/>
    </source>
</evidence>
<dbReference type="NCBIfam" id="NF005567">
    <property type="entry name" value="PRK07238.1"/>
    <property type="match status" value="1"/>
</dbReference>
<dbReference type="AlphaFoldDB" id="A0A931E198"/>
<dbReference type="Pfam" id="PF13456">
    <property type="entry name" value="RVT_3"/>
    <property type="match status" value="1"/>
</dbReference>
<dbReference type="Gene3D" id="3.30.420.10">
    <property type="entry name" value="Ribonuclease H-like superfamily/Ribonuclease H"/>
    <property type="match status" value="1"/>
</dbReference>
<dbReference type="CDD" id="cd09279">
    <property type="entry name" value="RNase_HI_like"/>
    <property type="match status" value="1"/>
</dbReference>
<evidence type="ECO:0000256" key="3">
    <source>
        <dbReference type="PIRSR" id="PIRSR613078-2"/>
    </source>
</evidence>
<evidence type="ECO:0000256" key="2">
    <source>
        <dbReference type="PIRSR" id="PIRSR613078-1"/>
    </source>
</evidence>